<dbReference type="NCBIfam" id="TIGR00006">
    <property type="entry name" value="16S rRNA (cytosine(1402)-N(4))-methyltransferase RsmH"/>
    <property type="match status" value="1"/>
</dbReference>
<organism evidence="7 8">
    <name type="scientific">Aquabacterium soli</name>
    <dbReference type="NCBI Taxonomy" id="2493092"/>
    <lineage>
        <taxon>Bacteria</taxon>
        <taxon>Pseudomonadati</taxon>
        <taxon>Pseudomonadota</taxon>
        <taxon>Betaproteobacteria</taxon>
        <taxon>Burkholderiales</taxon>
        <taxon>Aquabacterium</taxon>
    </lineage>
</organism>
<comment type="function">
    <text evidence="6">Specifically methylates the N4 position of cytidine in position 1402 (C1402) of 16S rRNA.</text>
</comment>
<accession>A0A3R8YRG2</accession>
<dbReference type="InterPro" id="IPR023397">
    <property type="entry name" value="SAM-dep_MeTrfase_MraW_recog"/>
</dbReference>
<sequence>MQGEHTPWQHTTVLLHEAAGALWDAEAGPVPGGVYVDATFGRGGHSRLILSQLPADATLLALDRDPDAIVHATQGPQAITDPRFRIEHAAFSSWADVVSQLGLAPVQGLLMDIGVSSPQIDNPQRGFSFRFDAPLDMRMDTTQGESAADYLARATVDELSHVIHTYGEERFARPIAKALVARRESGQPVRTTGELSNVVAGAVKTREAGQNPATRTFQALRIHVNGELDELQAALEASLSALAPGGRLAVISFHSLEDRIVKTFIATHSREVVDRRVPFAEPKPLPLRAIARIKPSEAEIAANPRARSAVLRVAERTDVPWVPPRADDAPRGKRKGGRR</sequence>
<reference evidence="7 8" key="1">
    <citation type="submission" date="2018-12" db="EMBL/GenBank/DDBJ databases">
        <title>The whole draft genome of Aquabacterium sp. SJQ9.</title>
        <authorList>
            <person name="Sun L."/>
            <person name="Gao X."/>
            <person name="Chen W."/>
            <person name="Huang K."/>
        </authorList>
    </citation>
    <scope>NUCLEOTIDE SEQUENCE [LARGE SCALE GENOMIC DNA]</scope>
    <source>
        <strain evidence="7 8">SJQ9</strain>
    </source>
</reference>
<dbReference type="EMBL" id="RSED01000001">
    <property type="protein sequence ID" value="RRS06261.1"/>
    <property type="molecule type" value="Genomic_DNA"/>
</dbReference>
<feature type="binding site" evidence="6">
    <location>
        <position position="119"/>
    </location>
    <ligand>
        <name>S-adenosyl-L-methionine</name>
        <dbReference type="ChEBI" id="CHEBI:59789"/>
    </ligand>
</feature>
<comment type="subcellular location">
    <subcellularLocation>
        <location evidence="6">Cytoplasm</location>
    </subcellularLocation>
</comment>
<keyword evidence="3 6" id="KW-0489">Methyltransferase</keyword>
<evidence type="ECO:0000256" key="2">
    <source>
        <dbReference type="ARBA" id="ARBA00022552"/>
    </source>
</evidence>
<evidence type="ECO:0000313" key="8">
    <source>
        <dbReference type="Proteomes" id="UP000269265"/>
    </source>
</evidence>
<dbReference type="Gene3D" id="1.10.150.170">
    <property type="entry name" value="Putative methyltransferase TM0872, insert domain"/>
    <property type="match status" value="1"/>
</dbReference>
<name>A0A3R8YRG2_9BURK</name>
<dbReference type="PANTHER" id="PTHR11265">
    <property type="entry name" value="S-ADENOSYL-METHYLTRANSFERASE MRAW"/>
    <property type="match status" value="1"/>
</dbReference>
<evidence type="ECO:0000256" key="4">
    <source>
        <dbReference type="ARBA" id="ARBA00022679"/>
    </source>
</evidence>
<dbReference type="AlphaFoldDB" id="A0A3R8YRG2"/>
<comment type="catalytic activity">
    <reaction evidence="6">
        <text>cytidine(1402) in 16S rRNA + S-adenosyl-L-methionine = N(4)-methylcytidine(1402) in 16S rRNA + S-adenosyl-L-homocysteine + H(+)</text>
        <dbReference type="Rhea" id="RHEA:42928"/>
        <dbReference type="Rhea" id="RHEA-COMP:10286"/>
        <dbReference type="Rhea" id="RHEA-COMP:10287"/>
        <dbReference type="ChEBI" id="CHEBI:15378"/>
        <dbReference type="ChEBI" id="CHEBI:57856"/>
        <dbReference type="ChEBI" id="CHEBI:59789"/>
        <dbReference type="ChEBI" id="CHEBI:74506"/>
        <dbReference type="ChEBI" id="CHEBI:82748"/>
        <dbReference type="EC" id="2.1.1.199"/>
    </reaction>
</comment>
<dbReference type="Gene3D" id="3.40.50.150">
    <property type="entry name" value="Vaccinia Virus protein VP39"/>
    <property type="match status" value="1"/>
</dbReference>
<keyword evidence="8" id="KW-1185">Reference proteome</keyword>
<proteinExistence type="inferred from homology"/>
<dbReference type="Pfam" id="PF01795">
    <property type="entry name" value="Methyltransf_5"/>
    <property type="match status" value="1"/>
</dbReference>
<dbReference type="OrthoDB" id="9806637at2"/>
<dbReference type="InterPro" id="IPR002903">
    <property type="entry name" value="RsmH"/>
</dbReference>
<keyword evidence="6" id="KW-0963">Cytoplasm</keyword>
<keyword evidence="2 6" id="KW-0698">rRNA processing</keyword>
<keyword evidence="5 6" id="KW-0949">S-adenosyl-L-methionine</keyword>
<feature type="binding site" evidence="6">
    <location>
        <position position="91"/>
    </location>
    <ligand>
        <name>S-adenosyl-L-methionine</name>
        <dbReference type="ChEBI" id="CHEBI:59789"/>
    </ligand>
</feature>
<protein>
    <recommendedName>
        <fullName evidence="6">Ribosomal RNA small subunit methyltransferase H</fullName>
        <ecNumber evidence="6">2.1.1.199</ecNumber>
    </recommendedName>
    <alternativeName>
        <fullName evidence="6">16S rRNA m(4)C1402 methyltransferase</fullName>
    </alternativeName>
    <alternativeName>
        <fullName evidence="6">rRNA (cytosine-N(4)-)-methyltransferase RsmH</fullName>
    </alternativeName>
</protein>
<dbReference type="RefSeq" id="WP_125241404.1">
    <property type="nucleotide sequence ID" value="NZ_RSED01000001.1"/>
</dbReference>
<keyword evidence="4 6" id="KW-0808">Transferase</keyword>
<dbReference type="PIRSF" id="PIRSF004486">
    <property type="entry name" value="MraW"/>
    <property type="match status" value="1"/>
</dbReference>
<evidence type="ECO:0000256" key="5">
    <source>
        <dbReference type="ARBA" id="ARBA00022691"/>
    </source>
</evidence>
<feature type="binding site" evidence="6">
    <location>
        <position position="63"/>
    </location>
    <ligand>
        <name>S-adenosyl-L-methionine</name>
        <dbReference type="ChEBI" id="CHEBI:59789"/>
    </ligand>
</feature>
<feature type="binding site" evidence="6">
    <location>
        <position position="112"/>
    </location>
    <ligand>
        <name>S-adenosyl-L-methionine</name>
        <dbReference type="ChEBI" id="CHEBI:59789"/>
    </ligand>
</feature>
<evidence type="ECO:0000313" key="7">
    <source>
        <dbReference type="EMBL" id="RRS06261.1"/>
    </source>
</evidence>
<evidence type="ECO:0000256" key="3">
    <source>
        <dbReference type="ARBA" id="ARBA00022603"/>
    </source>
</evidence>
<dbReference type="Proteomes" id="UP000269265">
    <property type="component" value="Unassembled WGS sequence"/>
</dbReference>
<dbReference type="SUPFAM" id="SSF53335">
    <property type="entry name" value="S-adenosyl-L-methionine-dependent methyltransferases"/>
    <property type="match status" value="1"/>
</dbReference>
<comment type="caution">
    <text evidence="7">The sequence shown here is derived from an EMBL/GenBank/DDBJ whole genome shotgun (WGS) entry which is preliminary data.</text>
</comment>
<dbReference type="HAMAP" id="MF_01007">
    <property type="entry name" value="16SrRNA_methyltr_H"/>
    <property type="match status" value="1"/>
</dbReference>
<comment type="similarity">
    <text evidence="1 6">Belongs to the methyltransferase superfamily. RsmH family.</text>
</comment>
<dbReference type="GO" id="GO:0070475">
    <property type="term" value="P:rRNA base methylation"/>
    <property type="evidence" value="ECO:0007669"/>
    <property type="project" value="UniProtKB-UniRule"/>
</dbReference>
<dbReference type="InterPro" id="IPR029063">
    <property type="entry name" value="SAM-dependent_MTases_sf"/>
</dbReference>
<dbReference type="SUPFAM" id="SSF81799">
    <property type="entry name" value="Putative methyltransferase TM0872, insert domain"/>
    <property type="match status" value="1"/>
</dbReference>
<feature type="binding site" evidence="6">
    <location>
        <begin position="43"/>
        <end position="45"/>
    </location>
    <ligand>
        <name>S-adenosyl-L-methionine</name>
        <dbReference type="ChEBI" id="CHEBI:59789"/>
    </ligand>
</feature>
<evidence type="ECO:0000256" key="1">
    <source>
        <dbReference type="ARBA" id="ARBA00010396"/>
    </source>
</evidence>
<dbReference type="EC" id="2.1.1.199" evidence="6"/>
<gene>
    <name evidence="6 7" type="primary">rsmH</name>
    <name evidence="7" type="ORF">EIP75_01355</name>
</gene>
<dbReference type="GO" id="GO:0005737">
    <property type="term" value="C:cytoplasm"/>
    <property type="evidence" value="ECO:0007669"/>
    <property type="project" value="UniProtKB-SubCell"/>
</dbReference>
<dbReference type="PANTHER" id="PTHR11265:SF0">
    <property type="entry name" value="12S RRNA N4-METHYLCYTIDINE METHYLTRANSFERASE"/>
    <property type="match status" value="1"/>
</dbReference>
<dbReference type="GO" id="GO:0071424">
    <property type="term" value="F:rRNA (cytosine-N4-)-methyltransferase activity"/>
    <property type="evidence" value="ECO:0007669"/>
    <property type="project" value="UniProtKB-UniRule"/>
</dbReference>
<evidence type="ECO:0000256" key="6">
    <source>
        <dbReference type="HAMAP-Rule" id="MF_01007"/>
    </source>
</evidence>